<reference evidence="2" key="1">
    <citation type="submission" date="2016-10" db="EMBL/GenBank/DDBJ databases">
        <authorList>
            <person name="Varghese N."/>
            <person name="Submissions S."/>
        </authorList>
    </citation>
    <scope>NUCLEOTIDE SEQUENCE [LARGE SCALE GENOMIC DNA]</scope>
    <source>
        <strain evidence="2">DSM 15719</strain>
    </source>
</reference>
<gene>
    <name evidence="1" type="ORF">SAMN05444355_104235</name>
</gene>
<accession>A0A1H9J7D1</accession>
<dbReference type="Proteomes" id="UP000183658">
    <property type="component" value="Unassembled WGS sequence"/>
</dbReference>
<sequence length="179" mass="19734">MKKIITLLGIFGAILFSSCTGPEGPPGYDGLDGQNGQDGLIAEVFEVGPDFTLANGYKVTYALNPKIYSGGNLLIYELINTNGGIDTWALLPQIYYFAGGTAQYNYNFSFDQFTILIDANFDRAQLPTSFRLGKTFRVVIIPGDDGVNTNKSVIKPDYSDYNAVIKRYNIDDSNVKKRN</sequence>
<evidence type="ECO:0000313" key="2">
    <source>
        <dbReference type="Proteomes" id="UP000183658"/>
    </source>
</evidence>
<keyword evidence="2" id="KW-1185">Reference proteome</keyword>
<evidence type="ECO:0008006" key="3">
    <source>
        <dbReference type="Google" id="ProtNLM"/>
    </source>
</evidence>
<dbReference type="OrthoDB" id="1524444at2"/>
<evidence type="ECO:0000313" key="1">
    <source>
        <dbReference type="EMBL" id="SEQ82784.1"/>
    </source>
</evidence>
<dbReference type="AlphaFoldDB" id="A0A1H9J7D1"/>
<protein>
    <recommendedName>
        <fullName evidence="3">Collagen-like protein</fullName>
    </recommendedName>
</protein>
<dbReference type="PROSITE" id="PS51257">
    <property type="entry name" value="PROKAR_LIPOPROTEIN"/>
    <property type="match status" value="1"/>
</dbReference>
<proteinExistence type="predicted"/>
<dbReference type="RefSeq" id="WP_074722981.1">
    <property type="nucleotide sequence ID" value="NZ_CBCRVS010000008.1"/>
</dbReference>
<name>A0A1H9J7D1_FLAFI</name>
<dbReference type="EMBL" id="FOFZ01000004">
    <property type="protein sequence ID" value="SEQ82784.1"/>
    <property type="molecule type" value="Genomic_DNA"/>
</dbReference>
<organism evidence="1 2">
    <name type="scientific">Flavobacterium frigoris</name>
    <dbReference type="NCBI Taxonomy" id="229204"/>
    <lineage>
        <taxon>Bacteria</taxon>
        <taxon>Pseudomonadati</taxon>
        <taxon>Bacteroidota</taxon>
        <taxon>Flavobacteriia</taxon>
        <taxon>Flavobacteriales</taxon>
        <taxon>Flavobacteriaceae</taxon>
        <taxon>Flavobacterium</taxon>
    </lineage>
</organism>